<accession>A0A9D2I9N6</accession>
<evidence type="ECO:0000313" key="6">
    <source>
        <dbReference type="Proteomes" id="UP000886858"/>
    </source>
</evidence>
<sequence>MDSIIKGICPIIATPFTERGEIDYASLENLVVDLVNGGCHAVTLFGIAGEYYKLTDKEREEMVNLTVATAHRLGGKVIISVTDHATEVAVHRAADFEKAGADCLMILPPFFLKPGASYLYEHMKAVAQAVSIPVMAQYAPEQTGVTIAAEAFCRLEKECPNAIYYKIECKPAGPYVTRLMHLTNGRMKIFVGNAGFQMIECMDRGAIGAMPGCSMYDVYLDIYKKYEKGERSKAIEIHNKLLPMLNHIRQNVEQIIAFEKRILKRRGIIASDYCRRPSYNTDPYFDKLFDEFYEPLSREYEWGIKYE</sequence>
<dbReference type="Pfam" id="PF00701">
    <property type="entry name" value="DHDPS"/>
    <property type="match status" value="1"/>
</dbReference>
<dbReference type="CDD" id="cd00408">
    <property type="entry name" value="DHDPS-like"/>
    <property type="match status" value="1"/>
</dbReference>
<dbReference type="SMART" id="SM01130">
    <property type="entry name" value="DHDPS"/>
    <property type="match status" value="1"/>
</dbReference>
<dbReference type="AlphaFoldDB" id="A0A9D2I9N6"/>
<dbReference type="Proteomes" id="UP000886858">
    <property type="component" value="Unassembled WGS sequence"/>
</dbReference>
<dbReference type="Gene3D" id="3.20.20.70">
    <property type="entry name" value="Aldolase class I"/>
    <property type="match status" value="1"/>
</dbReference>
<evidence type="ECO:0000313" key="5">
    <source>
        <dbReference type="EMBL" id="HJA94098.1"/>
    </source>
</evidence>
<dbReference type="EMBL" id="DWYY01000152">
    <property type="protein sequence ID" value="HJA94098.1"/>
    <property type="molecule type" value="Genomic_DNA"/>
</dbReference>
<gene>
    <name evidence="5" type="ORF">H9717_13490</name>
</gene>
<evidence type="ECO:0000256" key="3">
    <source>
        <dbReference type="PIRNR" id="PIRNR001365"/>
    </source>
</evidence>
<dbReference type="InterPro" id="IPR013785">
    <property type="entry name" value="Aldolase_TIM"/>
</dbReference>
<feature type="binding site" evidence="4">
    <location>
        <position position="210"/>
    </location>
    <ligand>
        <name>pyruvate</name>
        <dbReference type="ChEBI" id="CHEBI:15361"/>
    </ligand>
</feature>
<dbReference type="PANTHER" id="PTHR12128:SF66">
    <property type="entry name" value="4-HYDROXY-2-OXOGLUTARATE ALDOLASE, MITOCHONDRIAL"/>
    <property type="match status" value="1"/>
</dbReference>
<comment type="caution">
    <text evidence="5">The sequence shown here is derived from an EMBL/GenBank/DDBJ whole genome shotgun (WGS) entry which is preliminary data.</text>
</comment>
<evidence type="ECO:0000256" key="4">
    <source>
        <dbReference type="PIRSR" id="PIRSR001365-2"/>
    </source>
</evidence>
<dbReference type="PIRSF" id="PIRSF001365">
    <property type="entry name" value="DHDPS"/>
    <property type="match status" value="1"/>
</dbReference>
<dbReference type="PRINTS" id="PR00146">
    <property type="entry name" value="DHPICSNTHASE"/>
</dbReference>
<name>A0A9D2I9N6_9FIRM</name>
<keyword evidence="2 3" id="KW-0456">Lyase</keyword>
<proteinExistence type="inferred from homology"/>
<reference evidence="5" key="2">
    <citation type="submission" date="2021-04" db="EMBL/GenBank/DDBJ databases">
        <authorList>
            <person name="Gilroy R."/>
        </authorList>
    </citation>
    <scope>NUCLEOTIDE SEQUENCE</scope>
    <source>
        <strain evidence="5">CHK179-7159</strain>
    </source>
</reference>
<organism evidence="5 6">
    <name type="scientific">Candidatus Eisenbergiella merdipullorum</name>
    <dbReference type="NCBI Taxonomy" id="2838553"/>
    <lineage>
        <taxon>Bacteria</taxon>
        <taxon>Bacillati</taxon>
        <taxon>Bacillota</taxon>
        <taxon>Clostridia</taxon>
        <taxon>Lachnospirales</taxon>
        <taxon>Lachnospiraceae</taxon>
        <taxon>Eisenbergiella</taxon>
    </lineage>
</organism>
<dbReference type="PANTHER" id="PTHR12128">
    <property type="entry name" value="DIHYDRODIPICOLINATE SYNTHASE"/>
    <property type="match status" value="1"/>
</dbReference>
<dbReference type="InterPro" id="IPR002220">
    <property type="entry name" value="DapA-like"/>
</dbReference>
<dbReference type="SUPFAM" id="SSF51569">
    <property type="entry name" value="Aldolase"/>
    <property type="match status" value="1"/>
</dbReference>
<dbReference type="GO" id="GO:0008840">
    <property type="term" value="F:4-hydroxy-tetrahydrodipicolinate synthase activity"/>
    <property type="evidence" value="ECO:0007669"/>
    <property type="project" value="TreeGrafter"/>
</dbReference>
<reference evidence="5" key="1">
    <citation type="journal article" date="2021" name="PeerJ">
        <title>Extensive microbial diversity within the chicken gut microbiome revealed by metagenomics and culture.</title>
        <authorList>
            <person name="Gilroy R."/>
            <person name="Ravi A."/>
            <person name="Getino M."/>
            <person name="Pursley I."/>
            <person name="Horton D.L."/>
            <person name="Alikhan N.F."/>
            <person name="Baker D."/>
            <person name="Gharbi K."/>
            <person name="Hall N."/>
            <person name="Watson M."/>
            <person name="Adriaenssens E.M."/>
            <person name="Foster-Nyarko E."/>
            <person name="Jarju S."/>
            <person name="Secka A."/>
            <person name="Antonio M."/>
            <person name="Oren A."/>
            <person name="Chaudhuri R.R."/>
            <person name="La Ragione R."/>
            <person name="Hildebrand F."/>
            <person name="Pallen M.J."/>
        </authorList>
    </citation>
    <scope>NUCLEOTIDE SEQUENCE</scope>
    <source>
        <strain evidence="5">CHK179-7159</strain>
    </source>
</reference>
<comment type="similarity">
    <text evidence="1 3">Belongs to the DapA family.</text>
</comment>
<evidence type="ECO:0000256" key="1">
    <source>
        <dbReference type="ARBA" id="ARBA00007592"/>
    </source>
</evidence>
<evidence type="ECO:0000256" key="2">
    <source>
        <dbReference type="ARBA" id="ARBA00023239"/>
    </source>
</evidence>
<protein>
    <submittedName>
        <fullName evidence="5">Dihydrodipicolinate synthase family protein</fullName>
    </submittedName>
</protein>